<evidence type="ECO:0000259" key="4">
    <source>
        <dbReference type="Pfam" id="PF13193"/>
    </source>
</evidence>
<comment type="similarity">
    <text evidence="1">Belongs to the ATP-dependent AMP-binding enzyme family.</text>
</comment>
<dbReference type="InterPro" id="IPR025110">
    <property type="entry name" value="AMP-bd_C"/>
</dbReference>
<dbReference type="EMBL" id="JBHMBC010000039">
    <property type="protein sequence ID" value="MFB9821895.1"/>
    <property type="molecule type" value="Genomic_DNA"/>
</dbReference>
<evidence type="ECO:0000313" key="6">
    <source>
        <dbReference type="Proteomes" id="UP001589702"/>
    </source>
</evidence>
<dbReference type="PANTHER" id="PTHR43201:SF5">
    <property type="entry name" value="MEDIUM-CHAIN ACYL-COA LIGASE ACSF2, MITOCHONDRIAL"/>
    <property type="match status" value="1"/>
</dbReference>
<dbReference type="Proteomes" id="UP001589702">
    <property type="component" value="Unassembled WGS sequence"/>
</dbReference>
<feature type="domain" description="AMP-dependent synthetase/ligase" evidence="3">
    <location>
        <begin position="6"/>
        <end position="356"/>
    </location>
</feature>
<dbReference type="InterPro" id="IPR045851">
    <property type="entry name" value="AMP-bd_C_sf"/>
</dbReference>
<accession>A0ABV5Y4J7</accession>
<sequence length="514" mass="56087">MYPGAHAALTPDKPAFILVESGETLTYQQLEDRSARLAQVLFAAGLRPGDTVAMLAHNSPLYYEVYWAAMRSGLYMTPVNAQLSSTEIAYIVNDCDAKAFVVAADFAAVIAEVLPLIQVRLLLASGGAIDGFDDLEEALAAAPEGPLDHEPRGREMVYSSGTTGLPKGVQAPLPPYLASEGSDPLLGVFGPIFGWDSDSIYLNPAPLYHGAPLRFGGMIHSVGGTVVSLRKFDAETALQTIERYAVTHSQWVPTMFVRLLKLPAEVRAKYDLSSHRVAVHAAAPCAVEVKAGIIEWWGPILFEYYSSTEAIGITFTDSATWAAHPGTVGKAGLGILHICDDEGNELDAFEDGIVYFERDVMPFAYHNAPDKTRAAQHPANENWSSVGDIGHVDDEGFLFLTDRVSFMIIAGGVNIYPQEVENALALHDAVFDIAVIGVPDAEMGQRVHGVVQLEPDHAASPELERELIEFLRARIAHYKVPRRIDFWDTLPRNAMGKMLKREVLATYIKRTVAE</sequence>
<feature type="domain" description="AMP-binding enzyme C-terminal" evidence="4">
    <location>
        <begin position="419"/>
        <end position="497"/>
    </location>
</feature>
<evidence type="ECO:0000313" key="5">
    <source>
        <dbReference type="EMBL" id="MFB9821895.1"/>
    </source>
</evidence>
<dbReference type="InterPro" id="IPR042099">
    <property type="entry name" value="ANL_N_sf"/>
</dbReference>
<keyword evidence="2" id="KW-0436">Ligase</keyword>
<dbReference type="InterPro" id="IPR020845">
    <property type="entry name" value="AMP-binding_CS"/>
</dbReference>
<evidence type="ECO:0000256" key="2">
    <source>
        <dbReference type="ARBA" id="ARBA00022598"/>
    </source>
</evidence>
<proteinExistence type="inferred from homology"/>
<dbReference type="PROSITE" id="PS00455">
    <property type="entry name" value="AMP_BINDING"/>
    <property type="match status" value="1"/>
</dbReference>
<evidence type="ECO:0000259" key="3">
    <source>
        <dbReference type="Pfam" id="PF00501"/>
    </source>
</evidence>
<dbReference type="RefSeq" id="WP_234750499.1">
    <property type="nucleotide sequence ID" value="NZ_BAAAWN010000001.1"/>
</dbReference>
<dbReference type="Pfam" id="PF13193">
    <property type="entry name" value="AMP-binding_C"/>
    <property type="match status" value="1"/>
</dbReference>
<gene>
    <name evidence="5" type="ORF">ACFFP1_20665</name>
</gene>
<evidence type="ECO:0000256" key="1">
    <source>
        <dbReference type="ARBA" id="ARBA00006432"/>
    </source>
</evidence>
<comment type="caution">
    <text evidence="5">The sequence shown here is derived from an EMBL/GenBank/DDBJ whole genome shotgun (WGS) entry which is preliminary data.</text>
</comment>
<dbReference type="Gene3D" id="3.30.300.30">
    <property type="match status" value="1"/>
</dbReference>
<keyword evidence="6" id="KW-1185">Reference proteome</keyword>
<dbReference type="InterPro" id="IPR000873">
    <property type="entry name" value="AMP-dep_synth/lig_dom"/>
</dbReference>
<dbReference type="Gene3D" id="3.40.50.12780">
    <property type="entry name" value="N-terminal domain of ligase-like"/>
    <property type="match status" value="1"/>
</dbReference>
<dbReference type="Pfam" id="PF00501">
    <property type="entry name" value="AMP-binding"/>
    <property type="match status" value="1"/>
</dbReference>
<dbReference type="PANTHER" id="PTHR43201">
    <property type="entry name" value="ACYL-COA SYNTHETASE"/>
    <property type="match status" value="1"/>
</dbReference>
<organism evidence="5 6">
    <name type="scientific">Arthrobacter ramosus</name>
    <dbReference type="NCBI Taxonomy" id="1672"/>
    <lineage>
        <taxon>Bacteria</taxon>
        <taxon>Bacillati</taxon>
        <taxon>Actinomycetota</taxon>
        <taxon>Actinomycetes</taxon>
        <taxon>Micrococcales</taxon>
        <taxon>Micrococcaceae</taxon>
        <taxon>Arthrobacter</taxon>
    </lineage>
</organism>
<dbReference type="SUPFAM" id="SSF56801">
    <property type="entry name" value="Acetyl-CoA synthetase-like"/>
    <property type="match status" value="1"/>
</dbReference>
<protein>
    <submittedName>
        <fullName evidence="5">Acyl-CoA synthetase</fullName>
    </submittedName>
</protein>
<name>A0ABV5Y4J7_ARTRM</name>
<reference evidence="5 6" key="1">
    <citation type="submission" date="2024-09" db="EMBL/GenBank/DDBJ databases">
        <authorList>
            <person name="Sun Q."/>
            <person name="Mori K."/>
        </authorList>
    </citation>
    <scope>NUCLEOTIDE SEQUENCE [LARGE SCALE GENOMIC DNA]</scope>
    <source>
        <strain evidence="5 6">JCM 1334</strain>
    </source>
</reference>